<dbReference type="AlphaFoldDB" id="A0A5N6Z048"/>
<sequence>MEKSPLIKELQKDLARKYELHGPKIEEIWRSLGRRQRETVMRAGAAEGLVLKSPTDRSLGDVYKVIPDWNLRDIAEPDSDYLLDHLKHRATKSLCDQYAAGVDGGPGDAEVIFRSMQVHGLQHANSFENCFTLFMTEDGYGQSYKTTNRTTYKETMTSMSAGVSARLIVPQSTGELIMERQSTLLTAMNIIVQDILDAGFTSDETKGRSKKSDKAAREAMATLTIDPKPEKLSLEDLTARALDQKSALEDYVHLCRTEPEFLVHAVNVWFFTRPELVPDERGRILPMITDKYISIACFEMVHNAVMGAAIWGYIYDLLQALGKGPKDRIYRGVALQELVNVSYFEYQRVQRLFKRRVQMMSGGKHFKRVSGAYDDGLARVTMKTKPDVLTRTDPQLHYMLRLCQTDTNVVRAVEWVKKLDDFHRSHPAEQGRMAESESDCFGDLAVTASFIQCLSTSLPMPPTNHKKGQIYISRLKTLSAEIDLLKAQVDLSAFAVPIDNLGKAEMAHGALSTLDEFISTNTGAEIGFLYQDLNAECLSDLQSHAEQQKDKNEQVNQVAHASSIPETPSREVQIEQRKAKTKTRPPHSSVYSIAPTGAPIEAGKTAQSQIFHVKPAAFEVFSTLFAKPTPRGSIAWAAFEAALVQLKFSVVPKFGSIYTFSPPEGFGVPKSITLHRPHQSRIEGYQLLFFASRLTRKYGWDENSFEVV</sequence>
<evidence type="ECO:0000313" key="2">
    <source>
        <dbReference type="EMBL" id="KAE8350553.1"/>
    </source>
</evidence>
<dbReference type="EMBL" id="ML739218">
    <property type="protein sequence ID" value="KAE8350553.1"/>
    <property type="molecule type" value="Genomic_DNA"/>
</dbReference>
<organism evidence="2 3">
    <name type="scientific">Aspergillus coremiiformis</name>
    <dbReference type="NCBI Taxonomy" id="138285"/>
    <lineage>
        <taxon>Eukaryota</taxon>
        <taxon>Fungi</taxon>
        <taxon>Dikarya</taxon>
        <taxon>Ascomycota</taxon>
        <taxon>Pezizomycotina</taxon>
        <taxon>Eurotiomycetes</taxon>
        <taxon>Eurotiomycetidae</taxon>
        <taxon>Eurotiales</taxon>
        <taxon>Aspergillaceae</taxon>
        <taxon>Aspergillus</taxon>
        <taxon>Aspergillus subgen. Circumdati</taxon>
    </lineage>
</organism>
<reference evidence="3" key="1">
    <citation type="submission" date="2019-04" db="EMBL/GenBank/DDBJ databases">
        <title>Friends and foes A comparative genomics studyof 23 Aspergillus species from section Flavi.</title>
        <authorList>
            <consortium name="DOE Joint Genome Institute"/>
            <person name="Kjaerbolling I."/>
            <person name="Vesth T."/>
            <person name="Frisvad J.C."/>
            <person name="Nybo J.L."/>
            <person name="Theobald S."/>
            <person name="Kildgaard S."/>
            <person name="Isbrandt T."/>
            <person name="Kuo A."/>
            <person name="Sato A."/>
            <person name="Lyhne E.K."/>
            <person name="Kogle M.E."/>
            <person name="Wiebenga A."/>
            <person name="Kun R.S."/>
            <person name="Lubbers R.J."/>
            <person name="Makela M.R."/>
            <person name="Barry K."/>
            <person name="Chovatia M."/>
            <person name="Clum A."/>
            <person name="Daum C."/>
            <person name="Haridas S."/>
            <person name="He G."/>
            <person name="LaButti K."/>
            <person name="Lipzen A."/>
            <person name="Mondo S."/>
            <person name="Riley R."/>
            <person name="Salamov A."/>
            <person name="Simmons B.A."/>
            <person name="Magnuson J.K."/>
            <person name="Henrissat B."/>
            <person name="Mortensen U.H."/>
            <person name="Larsen T.O."/>
            <person name="Devries R.P."/>
            <person name="Grigoriev I.V."/>
            <person name="Machida M."/>
            <person name="Baker S.E."/>
            <person name="Andersen M.R."/>
        </authorList>
    </citation>
    <scope>NUCLEOTIDE SEQUENCE [LARGE SCALE GENOMIC DNA]</scope>
    <source>
        <strain evidence="3">CBS 553.77</strain>
    </source>
</reference>
<feature type="compositionally biased region" description="Polar residues" evidence="1">
    <location>
        <begin position="554"/>
        <end position="566"/>
    </location>
</feature>
<evidence type="ECO:0000256" key="1">
    <source>
        <dbReference type="SAM" id="MobiDB-lite"/>
    </source>
</evidence>
<accession>A0A5N6Z048</accession>
<protein>
    <recommendedName>
        <fullName evidence="4">Ipa protein</fullName>
    </recommendedName>
</protein>
<dbReference type="OrthoDB" id="2922289at2759"/>
<keyword evidence="3" id="KW-1185">Reference proteome</keyword>
<proteinExistence type="predicted"/>
<dbReference type="PANTHER" id="PTHR40788">
    <property type="entry name" value="CLR5 DOMAIN-CONTAINING PROTEIN-RELATED"/>
    <property type="match status" value="1"/>
</dbReference>
<dbReference type="Proteomes" id="UP000327118">
    <property type="component" value="Unassembled WGS sequence"/>
</dbReference>
<evidence type="ECO:0008006" key="4">
    <source>
        <dbReference type="Google" id="ProtNLM"/>
    </source>
</evidence>
<feature type="compositionally biased region" description="Basic and acidic residues" evidence="1">
    <location>
        <begin position="568"/>
        <end position="578"/>
    </location>
</feature>
<dbReference type="PANTHER" id="PTHR40788:SF1">
    <property type="entry name" value="IPA PROTEIN"/>
    <property type="match status" value="1"/>
</dbReference>
<name>A0A5N6Z048_9EURO</name>
<evidence type="ECO:0000313" key="3">
    <source>
        <dbReference type="Proteomes" id="UP000327118"/>
    </source>
</evidence>
<feature type="region of interest" description="Disordered" evidence="1">
    <location>
        <begin position="544"/>
        <end position="590"/>
    </location>
</feature>
<gene>
    <name evidence="2" type="ORF">BDV28DRAFT_138936</name>
</gene>